<dbReference type="AlphaFoldDB" id="A0A176WP13"/>
<keyword evidence="3" id="KW-1185">Reference proteome</keyword>
<dbReference type="PANTHER" id="PTHR35309">
    <property type="match status" value="1"/>
</dbReference>
<protein>
    <recommendedName>
        <fullName evidence="4">AttH domain-containing protein</fullName>
    </recommendedName>
</protein>
<organism evidence="2 3">
    <name type="scientific">Marchantia polymorpha subsp. ruderalis</name>
    <dbReference type="NCBI Taxonomy" id="1480154"/>
    <lineage>
        <taxon>Eukaryota</taxon>
        <taxon>Viridiplantae</taxon>
        <taxon>Streptophyta</taxon>
        <taxon>Embryophyta</taxon>
        <taxon>Marchantiophyta</taxon>
        <taxon>Marchantiopsida</taxon>
        <taxon>Marchantiidae</taxon>
        <taxon>Marchantiales</taxon>
        <taxon>Marchantiaceae</taxon>
        <taxon>Marchantia</taxon>
    </lineage>
</organism>
<evidence type="ECO:0000313" key="2">
    <source>
        <dbReference type="EMBL" id="OAE34857.1"/>
    </source>
</evidence>
<feature type="transmembrane region" description="Helical" evidence="1">
    <location>
        <begin position="6"/>
        <end position="27"/>
    </location>
</feature>
<name>A0A176WP13_MARPO</name>
<dbReference type="EMBL" id="LVLJ01000312">
    <property type="protein sequence ID" value="OAE34857.1"/>
    <property type="molecule type" value="Genomic_DNA"/>
</dbReference>
<gene>
    <name evidence="2" type="ORF">AXG93_2528s2260</name>
</gene>
<evidence type="ECO:0008006" key="4">
    <source>
        <dbReference type="Google" id="ProtNLM"/>
    </source>
</evidence>
<evidence type="ECO:0000256" key="1">
    <source>
        <dbReference type="SAM" id="Phobius"/>
    </source>
</evidence>
<sequence>MDLKDVRFYTISCAGLVVFYCVVTWVAQISGMVLGGMSTQHPLDPHQPTFSKWLPESFRPYPSFEGWYFRLLDTESNFSAAVVVATNYATQESQVTLLFTSSSKDAELIDSSSPASGGGASSSYKLRTHARAAMSEYYVFRWRRSSKFEVGGRRENRRPGEPLGFEWEAPGLGKVNMTASEARLDITIHGYTLKAHLTKNVLWDAKRSERGPEGWAKVLPLPTHWYVYSLGSRIEYDFSGPGGSLKRKGVGLGHSEKNWGIRFPDGHVWFQGFSADNSAQILGSIAYYKLGGVKTPYVGAMGYRSQAVSFDMRSVDIGTYFTDVRMSYRNADFTVTGVSASHTIKIHAKADFETLSEPILAPVTKVKWDFACRETFFATVSVEVFEHGLWGLIGDKRLVEKRTFDHAAFEFGEDLLKT</sequence>
<dbReference type="GO" id="GO:0009976">
    <property type="term" value="F:tocopherol cyclase activity"/>
    <property type="evidence" value="ECO:0007669"/>
    <property type="project" value="InterPro"/>
</dbReference>
<evidence type="ECO:0000313" key="3">
    <source>
        <dbReference type="Proteomes" id="UP000077202"/>
    </source>
</evidence>
<comment type="caution">
    <text evidence="2">The sequence shown here is derived from an EMBL/GenBank/DDBJ whole genome shotgun (WGS) entry which is preliminary data.</text>
</comment>
<dbReference type="InterPro" id="IPR025893">
    <property type="entry name" value="Tocopherol_cyclase"/>
</dbReference>
<keyword evidence="1" id="KW-0812">Transmembrane</keyword>
<proteinExistence type="predicted"/>
<dbReference type="Proteomes" id="UP000077202">
    <property type="component" value="Unassembled WGS sequence"/>
</dbReference>
<reference evidence="2" key="1">
    <citation type="submission" date="2016-03" db="EMBL/GenBank/DDBJ databases">
        <title>Mechanisms controlling the formation of the plant cell surface in tip-growing cells are functionally conserved among land plants.</title>
        <authorList>
            <person name="Honkanen S."/>
            <person name="Jones V.A."/>
            <person name="Morieri G."/>
            <person name="Champion C."/>
            <person name="Hetherington A.J."/>
            <person name="Kelly S."/>
            <person name="Saint-Marcoux D."/>
            <person name="Proust H."/>
            <person name="Prescott H."/>
            <person name="Dolan L."/>
        </authorList>
    </citation>
    <scope>NUCLEOTIDE SEQUENCE [LARGE SCALE GENOMIC DNA]</scope>
    <source>
        <tissue evidence="2">Whole gametophyte</tissue>
    </source>
</reference>
<dbReference type="PANTHER" id="PTHR35309:SF4">
    <property type="entry name" value="TOCOPHEROL CYCLASE"/>
    <property type="match status" value="1"/>
</dbReference>
<accession>A0A176WP13</accession>
<keyword evidence="1" id="KW-1133">Transmembrane helix</keyword>
<keyword evidence="1" id="KW-0472">Membrane</keyword>